<dbReference type="PANTHER" id="PTHR43280">
    <property type="entry name" value="ARAC-FAMILY TRANSCRIPTIONAL REGULATOR"/>
    <property type="match status" value="1"/>
</dbReference>
<protein>
    <recommendedName>
        <fullName evidence="9">Response regulatory domain-containing protein</fullName>
    </recommendedName>
</protein>
<proteinExistence type="predicted"/>
<evidence type="ECO:0000259" key="5">
    <source>
        <dbReference type="PROSITE" id="PS01124"/>
    </source>
</evidence>
<feature type="modified residue" description="4-aspartylphosphate" evidence="4">
    <location>
        <position position="250"/>
    </location>
</feature>
<feature type="domain" description="Response regulatory" evidence="6">
    <location>
        <begin position="201"/>
        <end position="320"/>
    </location>
</feature>
<dbReference type="EMBL" id="MQUA01000013">
    <property type="protein sequence ID" value="PQB06747.1"/>
    <property type="molecule type" value="Genomic_DNA"/>
</dbReference>
<dbReference type="InterPro" id="IPR018060">
    <property type="entry name" value="HTH_AraC"/>
</dbReference>
<keyword evidence="4" id="KW-0597">Phosphoprotein</keyword>
<dbReference type="Gene3D" id="3.40.50.2300">
    <property type="match status" value="1"/>
</dbReference>
<keyword evidence="2" id="KW-0238">DNA-binding</keyword>
<name>A0A2S7KVT8_9FLAO</name>
<dbReference type="GO" id="GO:0000160">
    <property type="term" value="P:phosphorelay signal transduction system"/>
    <property type="evidence" value="ECO:0007669"/>
    <property type="project" value="InterPro"/>
</dbReference>
<dbReference type="InterPro" id="IPR001789">
    <property type="entry name" value="Sig_transdc_resp-reg_receiver"/>
</dbReference>
<dbReference type="Gene3D" id="1.10.10.60">
    <property type="entry name" value="Homeodomain-like"/>
    <property type="match status" value="1"/>
</dbReference>
<dbReference type="Proteomes" id="UP000239522">
    <property type="component" value="Unassembled WGS sequence"/>
</dbReference>
<dbReference type="InterPro" id="IPR009057">
    <property type="entry name" value="Homeodomain-like_sf"/>
</dbReference>
<evidence type="ECO:0000256" key="2">
    <source>
        <dbReference type="ARBA" id="ARBA00023125"/>
    </source>
</evidence>
<evidence type="ECO:0000259" key="6">
    <source>
        <dbReference type="PROSITE" id="PS50110"/>
    </source>
</evidence>
<dbReference type="InterPro" id="IPR018062">
    <property type="entry name" value="HTH_AraC-typ_CS"/>
</dbReference>
<evidence type="ECO:0000313" key="8">
    <source>
        <dbReference type="Proteomes" id="UP000239522"/>
    </source>
</evidence>
<sequence length="337" mass="38663">MVSNRCKLAVKQKLINLGLHFSIVDLGEVDVMENITTKMRALLSIELNSIGFELIDDKKTILIEQIKRTIIESIDHKEGLIKINFSNYLSEKLNYDYKYLANLFSEVQGTTIEQTLIIHKIEKVKELITYGELSISDISRYLNYSSVPHLSAQFKKVVGISPSQFLKLKNIRRKPLEELGKSAKSPSLKSLSKITSENKLKLFLVEDNPVFLRMLELQFLELGNFEVETFTTGELCIKNLVHNPDIIILDYHLNSIVENAMTGIETMDKINSLNASFPIIMLSSQDKIEVAVDCLHHKAVDYVVKNETAFLRLQKTITTILSYQKMEKKLSWFENRM</sequence>
<dbReference type="PANTHER" id="PTHR43280:SF2">
    <property type="entry name" value="HTH-TYPE TRANSCRIPTIONAL REGULATOR EXSA"/>
    <property type="match status" value="1"/>
</dbReference>
<feature type="domain" description="HTH araC/xylS-type" evidence="5">
    <location>
        <begin position="64"/>
        <end position="168"/>
    </location>
</feature>
<evidence type="ECO:0000256" key="3">
    <source>
        <dbReference type="ARBA" id="ARBA00023163"/>
    </source>
</evidence>
<dbReference type="SUPFAM" id="SSF52172">
    <property type="entry name" value="CheY-like"/>
    <property type="match status" value="1"/>
</dbReference>
<dbReference type="SMART" id="SM00342">
    <property type="entry name" value="HTH_ARAC"/>
    <property type="match status" value="1"/>
</dbReference>
<dbReference type="OrthoDB" id="952277at2"/>
<dbReference type="GO" id="GO:0003700">
    <property type="term" value="F:DNA-binding transcription factor activity"/>
    <property type="evidence" value="ECO:0007669"/>
    <property type="project" value="InterPro"/>
</dbReference>
<accession>A0A2S7KVT8</accession>
<dbReference type="Pfam" id="PF12833">
    <property type="entry name" value="HTH_18"/>
    <property type="match status" value="1"/>
</dbReference>
<dbReference type="SUPFAM" id="SSF46689">
    <property type="entry name" value="Homeodomain-like"/>
    <property type="match status" value="1"/>
</dbReference>
<reference evidence="7 8" key="1">
    <citation type="submission" date="2016-11" db="EMBL/GenBank/DDBJ databases">
        <title>Trade-off between light-utilization and light-protection in marine flavobacteria.</title>
        <authorList>
            <person name="Kumagai Y."/>
        </authorList>
    </citation>
    <scope>NUCLEOTIDE SEQUENCE [LARGE SCALE GENOMIC DNA]</scope>
    <source>
        <strain evidence="7 8">ATCC 700397</strain>
    </source>
</reference>
<dbReference type="GO" id="GO:0043565">
    <property type="term" value="F:sequence-specific DNA binding"/>
    <property type="evidence" value="ECO:0007669"/>
    <property type="project" value="InterPro"/>
</dbReference>
<dbReference type="InterPro" id="IPR011006">
    <property type="entry name" value="CheY-like_superfamily"/>
</dbReference>
<dbReference type="AlphaFoldDB" id="A0A2S7KVT8"/>
<organism evidence="7 8">
    <name type="scientific">Polaribacter filamentus</name>
    <dbReference type="NCBI Taxonomy" id="53483"/>
    <lineage>
        <taxon>Bacteria</taxon>
        <taxon>Pseudomonadati</taxon>
        <taxon>Bacteroidota</taxon>
        <taxon>Flavobacteriia</taxon>
        <taxon>Flavobacteriales</taxon>
        <taxon>Flavobacteriaceae</taxon>
    </lineage>
</organism>
<evidence type="ECO:0000313" key="7">
    <source>
        <dbReference type="EMBL" id="PQB06747.1"/>
    </source>
</evidence>
<dbReference type="Pfam" id="PF00072">
    <property type="entry name" value="Response_reg"/>
    <property type="match status" value="1"/>
</dbReference>
<evidence type="ECO:0008006" key="9">
    <source>
        <dbReference type="Google" id="ProtNLM"/>
    </source>
</evidence>
<evidence type="ECO:0000256" key="1">
    <source>
        <dbReference type="ARBA" id="ARBA00023015"/>
    </source>
</evidence>
<dbReference type="PROSITE" id="PS00041">
    <property type="entry name" value="HTH_ARAC_FAMILY_1"/>
    <property type="match status" value="1"/>
</dbReference>
<dbReference type="SMART" id="SM00448">
    <property type="entry name" value="REC"/>
    <property type="match status" value="1"/>
</dbReference>
<keyword evidence="1" id="KW-0805">Transcription regulation</keyword>
<comment type="caution">
    <text evidence="7">The sequence shown here is derived from an EMBL/GenBank/DDBJ whole genome shotgun (WGS) entry which is preliminary data.</text>
</comment>
<evidence type="ECO:0000256" key="4">
    <source>
        <dbReference type="PROSITE-ProRule" id="PRU00169"/>
    </source>
</evidence>
<gene>
    <name evidence="7" type="ORF">BST83_05945</name>
</gene>
<dbReference type="PROSITE" id="PS50110">
    <property type="entry name" value="RESPONSE_REGULATORY"/>
    <property type="match status" value="1"/>
</dbReference>
<dbReference type="PROSITE" id="PS01124">
    <property type="entry name" value="HTH_ARAC_FAMILY_2"/>
    <property type="match status" value="1"/>
</dbReference>
<dbReference type="CDD" id="cd00156">
    <property type="entry name" value="REC"/>
    <property type="match status" value="1"/>
</dbReference>
<keyword evidence="8" id="KW-1185">Reference proteome</keyword>
<keyword evidence="3" id="KW-0804">Transcription</keyword>